<evidence type="ECO:0000313" key="5">
    <source>
        <dbReference type="EMBL" id="ABS62061.1"/>
    </source>
</evidence>
<evidence type="ECO:0000256" key="3">
    <source>
        <dbReference type="PROSITE-ProRule" id="PRU01282"/>
    </source>
</evidence>
<reference evidence="5 6" key="1">
    <citation type="journal article" date="2011" name="Stand. Genomic Sci.">
        <title>Complete genome sequence of Parvibaculum lavamentivorans type strain (DS-1(T)).</title>
        <authorList>
            <person name="Schleheck D."/>
            <person name="Weiss M."/>
            <person name="Pitluck S."/>
            <person name="Bruce D."/>
            <person name="Land M.L."/>
            <person name="Han S."/>
            <person name="Saunders E."/>
            <person name="Tapia R."/>
            <person name="Detter C."/>
            <person name="Brettin T."/>
            <person name="Han J."/>
            <person name="Woyke T."/>
            <person name="Goodwin L."/>
            <person name="Pennacchio L."/>
            <person name="Nolan M."/>
            <person name="Cook A.M."/>
            <person name="Kjelleberg S."/>
            <person name="Thomas T."/>
        </authorList>
    </citation>
    <scope>NUCLEOTIDE SEQUENCE [LARGE SCALE GENOMIC DNA]</scope>
    <source>
        <strain evidence="6">DS-1 / DSM 13023 / NCIMB 13966</strain>
    </source>
</reference>
<keyword evidence="2 4" id="KW-0560">Oxidoreductase</keyword>
<sequence length="116" mass="12992">MPKPTIYHNPRCSKSRQTLALLEENGHAPLIVDYLKAPPSAAELQSILKKLKMKPRDLMRKGEAAYKDLGLDNEKLTVEKLIRAMVENPILIERPIVVMGAKAKIGRPPESVLEIL</sequence>
<dbReference type="Pfam" id="PF03960">
    <property type="entry name" value="ArsC"/>
    <property type="match status" value="1"/>
</dbReference>
<evidence type="ECO:0000256" key="4">
    <source>
        <dbReference type="RuleBase" id="RU362029"/>
    </source>
</evidence>
<dbReference type="HOGENOM" id="CLU_116644_0_1_5"/>
<dbReference type="CDD" id="cd03034">
    <property type="entry name" value="ArsC_ArsC"/>
    <property type="match status" value="1"/>
</dbReference>
<dbReference type="NCBIfam" id="TIGR00014">
    <property type="entry name" value="arsC"/>
    <property type="match status" value="1"/>
</dbReference>
<protein>
    <recommendedName>
        <fullName evidence="4">Arsenate reductase</fullName>
        <ecNumber evidence="4">1.20.4.1</ecNumber>
    </recommendedName>
</protein>
<name>A7HQ78_PARL1</name>
<dbReference type="KEGG" id="pla:Plav_0438"/>
<proteinExistence type="inferred from homology"/>
<dbReference type="OrthoDB" id="9790554at2"/>
<dbReference type="RefSeq" id="WP_011995352.1">
    <property type="nucleotide sequence ID" value="NC_009719.1"/>
</dbReference>
<dbReference type="SUPFAM" id="SSF52833">
    <property type="entry name" value="Thioredoxin-like"/>
    <property type="match status" value="1"/>
</dbReference>
<dbReference type="PANTHER" id="PTHR30041">
    <property type="entry name" value="ARSENATE REDUCTASE"/>
    <property type="match status" value="1"/>
</dbReference>
<comment type="catalytic activity">
    <reaction evidence="4">
        <text>[glutaredoxin]-dithiol + arsenate + glutathione + H(+) = glutathionyl-S-S-[glutaredoxin] + arsenite + H2O</text>
        <dbReference type="Rhea" id="RHEA:22016"/>
        <dbReference type="Rhea" id="RHEA-COMP:10729"/>
        <dbReference type="Rhea" id="RHEA-COMP:17668"/>
        <dbReference type="ChEBI" id="CHEBI:15377"/>
        <dbReference type="ChEBI" id="CHEBI:15378"/>
        <dbReference type="ChEBI" id="CHEBI:29242"/>
        <dbReference type="ChEBI" id="CHEBI:29950"/>
        <dbReference type="ChEBI" id="CHEBI:48597"/>
        <dbReference type="ChEBI" id="CHEBI:57925"/>
        <dbReference type="ChEBI" id="CHEBI:146199"/>
        <dbReference type="EC" id="1.20.4.1"/>
    </reaction>
</comment>
<organism evidence="5 6">
    <name type="scientific">Parvibaculum lavamentivorans (strain DS-1 / DSM 13023 / NCIMB 13966)</name>
    <dbReference type="NCBI Taxonomy" id="402881"/>
    <lineage>
        <taxon>Bacteria</taxon>
        <taxon>Pseudomonadati</taxon>
        <taxon>Pseudomonadota</taxon>
        <taxon>Alphaproteobacteria</taxon>
        <taxon>Hyphomicrobiales</taxon>
        <taxon>Parvibaculaceae</taxon>
        <taxon>Parvibaculum</taxon>
    </lineage>
</organism>
<dbReference type="GO" id="GO:0008794">
    <property type="term" value="F:arsenate reductase (glutaredoxin) activity"/>
    <property type="evidence" value="ECO:0007669"/>
    <property type="project" value="UniProtKB-UniRule"/>
</dbReference>
<dbReference type="InterPro" id="IPR006659">
    <property type="entry name" value="Arsenate_reductase"/>
</dbReference>
<dbReference type="PANTHER" id="PTHR30041:SF4">
    <property type="entry name" value="ARSENATE REDUCTASE"/>
    <property type="match status" value="1"/>
</dbReference>
<comment type="similarity">
    <text evidence="1 3 4">Belongs to the ArsC family.</text>
</comment>
<evidence type="ECO:0000256" key="1">
    <source>
        <dbReference type="ARBA" id="ARBA00007198"/>
    </source>
</evidence>
<dbReference type="Proteomes" id="UP000006377">
    <property type="component" value="Chromosome"/>
</dbReference>
<gene>
    <name evidence="5" type="ordered locus">Plav_0438</name>
</gene>
<dbReference type="Gene3D" id="3.40.30.10">
    <property type="entry name" value="Glutaredoxin"/>
    <property type="match status" value="1"/>
</dbReference>
<dbReference type="EC" id="1.20.4.1" evidence="4"/>
<accession>A7HQ78</accession>
<evidence type="ECO:0000313" key="6">
    <source>
        <dbReference type="Proteomes" id="UP000006377"/>
    </source>
</evidence>
<dbReference type="eggNOG" id="COG1393">
    <property type="taxonomic scope" value="Bacteria"/>
</dbReference>
<dbReference type="InterPro" id="IPR036249">
    <property type="entry name" value="Thioredoxin-like_sf"/>
</dbReference>
<dbReference type="PROSITE" id="PS51353">
    <property type="entry name" value="ARSC"/>
    <property type="match status" value="1"/>
</dbReference>
<evidence type="ECO:0000256" key="2">
    <source>
        <dbReference type="ARBA" id="ARBA00023002"/>
    </source>
</evidence>
<dbReference type="InterPro" id="IPR006660">
    <property type="entry name" value="Arsenate_reductase-like"/>
</dbReference>
<dbReference type="STRING" id="402881.Plav_0438"/>
<keyword evidence="6" id="KW-1185">Reference proteome</keyword>
<dbReference type="EMBL" id="CP000774">
    <property type="protein sequence ID" value="ABS62061.1"/>
    <property type="molecule type" value="Genomic_DNA"/>
</dbReference>
<dbReference type="AlphaFoldDB" id="A7HQ78"/>